<evidence type="ECO:0000313" key="3">
    <source>
        <dbReference type="Proteomes" id="UP000649617"/>
    </source>
</evidence>
<accession>A0A812R9C5</accession>
<protein>
    <submittedName>
        <fullName evidence="2">Uncharacterized protein</fullName>
    </submittedName>
</protein>
<reference evidence="2" key="1">
    <citation type="submission" date="2021-02" db="EMBL/GenBank/DDBJ databases">
        <authorList>
            <person name="Dougan E. K."/>
            <person name="Rhodes N."/>
            <person name="Thang M."/>
            <person name="Chan C."/>
        </authorList>
    </citation>
    <scope>NUCLEOTIDE SEQUENCE</scope>
</reference>
<evidence type="ECO:0000256" key="1">
    <source>
        <dbReference type="SAM" id="MobiDB-lite"/>
    </source>
</evidence>
<feature type="region of interest" description="Disordered" evidence="1">
    <location>
        <begin position="224"/>
        <end position="272"/>
    </location>
</feature>
<feature type="region of interest" description="Disordered" evidence="1">
    <location>
        <begin position="579"/>
        <end position="631"/>
    </location>
</feature>
<gene>
    <name evidence="2" type="ORF">SPIL2461_LOCUS10473</name>
</gene>
<feature type="compositionally biased region" description="Basic and acidic residues" evidence="1">
    <location>
        <begin position="597"/>
        <end position="611"/>
    </location>
</feature>
<dbReference type="EMBL" id="CAJNIZ010019499">
    <property type="protein sequence ID" value="CAE7427276.1"/>
    <property type="molecule type" value="Genomic_DNA"/>
</dbReference>
<feature type="non-terminal residue" evidence="2">
    <location>
        <position position="1"/>
    </location>
</feature>
<dbReference type="OrthoDB" id="440735at2759"/>
<dbReference type="Proteomes" id="UP000649617">
    <property type="component" value="Unassembled WGS sequence"/>
</dbReference>
<feature type="compositionally biased region" description="Gly residues" evidence="1">
    <location>
        <begin position="615"/>
        <end position="625"/>
    </location>
</feature>
<keyword evidence="3" id="KW-1185">Reference proteome</keyword>
<evidence type="ECO:0000313" key="2">
    <source>
        <dbReference type="EMBL" id="CAE7427276.1"/>
    </source>
</evidence>
<sequence>LYGRARHSDLLFIIATSLDKGARGARQKAQVMPILVPMIGVHGECWIEEAAEAFSACGLNLESVSGPLVPAPADEDATCFAKRSVKSSKLGRALRGFLGQSEAHTGESRLSSHSLRATCLSWVSKYGLDTETSSILGRHASSAKVTAAIYSRDLCVAPTRALQGVKKEIAQGAFVPDNPRSKHFTFPPGPGHANDVVGAHAMQTINPAAKVAPLVKNEPLVISDDEKADGNDSPLIDVACDSSSSSSSSSDSSSDEECAQPATVGRYKRARPSEQAGFGSRIFSRAAVTSLIESTHHFEKRCGELSLAEDTCKALKACGITSLSRFAYAVGQPGQALDNNECVNSNFAAASIGEQSGLKRLLFEAQTLLLSDLREQVTQPEKWATRAVPDVERRKRLDGVRASIAGVIVEGPMEPAHHLLEATSRMEREGQLRYIPPEKCPTRQQEIQAGKTTSARIVECDGKLTLKEEKEMGDITCGSAILVQEALHRRGIALQFAGICTYLQHERYLLKLFSHMAREPPPGCQRTSVQQIVTADKAVWTRLVEDDVQPKRASNGSYPVGEALVPTLESYDITIHLLPRMRNDTPARKRTGGQPGKGDRTKWQRTDETSKGKGKGGAGKTGKGKGTSTYVPSVPNAIRLLGGSGMTPDKKRICFDRNISGCKLNPCPKGLHVCALCFAEDHGIQECPKRKKA</sequence>
<organism evidence="2 3">
    <name type="scientific">Symbiodinium pilosum</name>
    <name type="common">Dinoflagellate</name>
    <dbReference type="NCBI Taxonomy" id="2952"/>
    <lineage>
        <taxon>Eukaryota</taxon>
        <taxon>Sar</taxon>
        <taxon>Alveolata</taxon>
        <taxon>Dinophyceae</taxon>
        <taxon>Suessiales</taxon>
        <taxon>Symbiodiniaceae</taxon>
        <taxon>Symbiodinium</taxon>
    </lineage>
</organism>
<feature type="compositionally biased region" description="Low complexity" evidence="1">
    <location>
        <begin position="241"/>
        <end position="252"/>
    </location>
</feature>
<name>A0A812R9C5_SYMPI</name>
<comment type="caution">
    <text evidence="2">The sequence shown here is derived from an EMBL/GenBank/DDBJ whole genome shotgun (WGS) entry which is preliminary data.</text>
</comment>
<proteinExistence type="predicted"/>
<dbReference type="AlphaFoldDB" id="A0A812R9C5"/>